<feature type="non-terminal residue" evidence="5">
    <location>
        <position position="1"/>
    </location>
</feature>
<evidence type="ECO:0000256" key="3">
    <source>
        <dbReference type="PROSITE-ProRule" id="PRU00221"/>
    </source>
</evidence>
<organism evidence="5 6">
    <name type="scientific">Reticulomyxa filosa</name>
    <dbReference type="NCBI Taxonomy" id="46433"/>
    <lineage>
        <taxon>Eukaryota</taxon>
        <taxon>Sar</taxon>
        <taxon>Rhizaria</taxon>
        <taxon>Retaria</taxon>
        <taxon>Foraminifera</taxon>
        <taxon>Monothalamids</taxon>
        <taxon>Reticulomyxidae</taxon>
        <taxon>Reticulomyxa</taxon>
    </lineage>
</organism>
<dbReference type="InterPro" id="IPR015943">
    <property type="entry name" value="WD40/YVTN_repeat-like_dom_sf"/>
</dbReference>
<dbReference type="PANTHER" id="PTHR19848">
    <property type="entry name" value="WD40 REPEAT PROTEIN"/>
    <property type="match status" value="1"/>
</dbReference>
<dbReference type="InterPro" id="IPR019775">
    <property type="entry name" value="WD40_repeat_CS"/>
</dbReference>
<keyword evidence="1 3" id="KW-0853">WD repeat</keyword>
<comment type="caution">
    <text evidence="5">The sequence shown here is derived from an EMBL/GenBank/DDBJ whole genome shotgun (WGS) entry which is preliminary data.</text>
</comment>
<dbReference type="InterPro" id="IPR001680">
    <property type="entry name" value="WD40_rpt"/>
</dbReference>
<name>X6LH01_RETFI</name>
<keyword evidence="4" id="KW-0175">Coiled coil</keyword>
<feature type="coiled-coil region" evidence="4">
    <location>
        <begin position="56"/>
        <end position="83"/>
    </location>
</feature>
<keyword evidence="2" id="KW-0677">Repeat</keyword>
<accession>X6LH01</accession>
<evidence type="ECO:0000256" key="2">
    <source>
        <dbReference type="ARBA" id="ARBA00022737"/>
    </source>
</evidence>
<dbReference type="Pfam" id="PF00400">
    <property type="entry name" value="WD40"/>
    <property type="match status" value="2"/>
</dbReference>
<evidence type="ECO:0000256" key="4">
    <source>
        <dbReference type="SAM" id="Coils"/>
    </source>
</evidence>
<dbReference type="PANTHER" id="PTHR19848:SF8">
    <property type="entry name" value="F-BOX AND WD REPEAT DOMAIN CONTAINING 7"/>
    <property type="match status" value="1"/>
</dbReference>
<sequence>EEIKHLKSEKELNETKQSEEIFKINNNSLILKQQLVYFILLFQFQDINKSSITINQDNQFAEIEQLKKEIKSKDNQFHQINISHDEDKKENNSNHQLLQTKFNIPFTPNFDLFPSSSKLINTFTGHTNTVCSIDYSAFNDCQFICSGSADRTVRVWDVDNNKLIQSFNGHSSSVCCVKFSSYHYYNHRQTV</sequence>
<evidence type="ECO:0000313" key="6">
    <source>
        <dbReference type="Proteomes" id="UP000023152"/>
    </source>
</evidence>
<dbReference type="EMBL" id="ASPP01038762">
    <property type="protein sequence ID" value="ETO01268.1"/>
    <property type="molecule type" value="Genomic_DNA"/>
</dbReference>
<protein>
    <submittedName>
        <fullName evidence="5">Peptidase C14, caspase catalytic subunit p20</fullName>
    </submittedName>
</protein>
<dbReference type="PROSITE" id="PS50294">
    <property type="entry name" value="WD_REPEATS_REGION"/>
    <property type="match status" value="1"/>
</dbReference>
<dbReference type="SMART" id="SM00320">
    <property type="entry name" value="WD40"/>
    <property type="match status" value="1"/>
</dbReference>
<feature type="non-terminal residue" evidence="5">
    <location>
        <position position="191"/>
    </location>
</feature>
<gene>
    <name evidence="5" type="ORF">RFI_36172</name>
</gene>
<evidence type="ECO:0000256" key="1">
    <source>
        <dbReference type="ARBA" id="ARBA00022574"/>
    </source>
</evidence>
<reference evidence="5 6" key="1">
    <citation type="journal article" date="2013" name="Curr. Biol.">
        <title>The Genome of the Foraminiferan Reticulomyxa filosa.</title>
        <authorList>
            <person name="Glockner G."/>
            <person name="Hulsmann N."/>
            <person name="Schleicher M."/>
            <person name="Noegel A.A."/>
            <person name="Eichinger L."/>
            <person name="Gallinger C."/>
            <person name="Pawlowski J."/>
            <person name="Sierra R."/>
            <person name="Euteneuer U."/>
            <person name="Pillet L."/>
            <person name="Moustafa A."/>
            <person name="Platzer M."/>
            <person name="Groth M."/>
            <person name="Szafranski K."/>
            <person name="Schliwa M."/>
        </authorList>
    </citation>
    <scope>NUCLEOTIDE SEQUENCE [LARGE SCALE GENOMIC DNA]</scope>
</reference>
<dbReference type="PROSITE" id="PS00678">
    <property type="entry name" value="WD_REPEATS_1"/>
    <property type="match status" value="1"/>
</dbReference>
<dbReference type="AlphaFoldDB" id="X6LH01"/>
<dbReference type="Proteomes" id="UP000023152">
    <property type="component" value="Unassembled WGS sequence"/>
</dbReference>
<evidence type="ECO:0000313" key="5">
    <source>
        <dbReference type="EMBL" id="ETO01268.1"/>
    </source>
</evidence>
<dbReference type="InterPro" id="IPR036322">
    <property type="entry name" value="WD40_repeat_dom_sf"/>
</dbReference>
<dbReference type="Gene3D" id="2.130.10.10">
    <property type="entry name" value="YVTN repeat-like/Quinoprotein amine dehydrogenase"/>
    <property type="match status" value="1"/>
</dbReference>
<feature type="repeat" description="WD" evidence="3">
    <location>
        <begin position="123"/>
        <end position="166"/>
    </location>
</feature>
<dbReference type="PROSITE" id="PS50082">
    <property type="entry name" value="WD_REPEATS_2"/>
    <property type="match status" value="1"/>
</dbReference>
<dbReference type="SUPFAM" id="SSF50978">
    <property type="entry name" value="WD40 repeat-like"/>
    <property type="match status" value="1"/>
</dbReference>
<keyword evidence="6" id="KW-1185">Reference proteome</keyword>
<dbReference type="OrthoDB" id="10260946at2759"/>
<proteinExistence type="predicted"/>